<dbReference type="InterPro" id="IPR019196">
    <property type="entry name" value="ABC_transp_unknown"/>
</dbReference>
<comment type="caution">
    <text evidence="4">The sequence shown here is derived from an EMBL/GenBank/DDBJ whole genome shotgun (WGS) entry which is preliminary data.</text>
</comment>
<evidence type="ECO:0000313" key="5">
    <source>
        <dbReference type="Proteomes" id="UP000317355"/>
    </source>
</evidence>
<proteinExistence type="predicted"/>
<evidence type="ECO:0000313" key="4">
    <source>
        <dbReference type="EMBL" id="TVT58628.1"/>
    </source>
</evidence>
<feature type="transmembrane region" description="Helical" evidence="1">
    <location>
        <begin position="418"/>
        <end position="443"/>
    </location>
</feature>
<sequence length="448" mass="49435">MRNLIIAGWLQRLNGMLFYLLLAMAVGLAGWLTQRFELHFDWSSQARNSLSPASQRLLSRLEGPLAIRSFAPRNAELRSRIKALLEPYQAIRPDITLTFIDPANQPQLTRESGVRLAGELQFSYQGRTENLGILNEQSISNTIQRLIQQGERWIVSLEGHGERKLTGKANHDLGSLGQELVRKGYRLQSLDLTRQPTIPRNTSLLVIASPQIAYLPGELALIQDYLSQGGNLLWLTDPGNQYNLPELFKQTGLQVLPGTVVDANAAQLGLDNPAIALVNQFPDHPATANFHLLTLYPFAAALKSTASETWQATPLLQTQTGSWNETGPLTGELQRDETLGEEPGPLTLGIAFNRTNNDQTQRLLVIGDGDFVSNSYLGNAGNMNLGLNLIRWLAEDDNLLDIPAKTASDLELNLSPTIGAVIGLGFLVFLPILLISTGVVIMWRRRRA</sequence>
<dbReference type="InterPro" id="IPR055396">
    <property type="entry name" value="DUF7088"/>
</dbReference>
<dbReference type="InterPro" id="IPR029062">
    <property type="entry name" value="Class_I_gatase-like"/>
</dbReference>
<dbReference type="Pfam" id="PF23357">
    <property type="entry name" value="DUF7088"/>
    <property type="match status" value="1"/>
</dbReference>
<dbReference type="Pfam" id="PF09822">
    <property type="entry name" value="ABC_transp_aux"/>
    <property type="match status" value="1"/>
</dbReference>
<name>A0A558DCD1_9GAMM</name>
<keyword evidence="1" id="KW-0812">Transmembrane</keyword>
<dbReference type="AlphaFoldDB" id="A0A558DCD1"/>
<organism evidence="4 5">
    <name type="scientific">Sedimenticola thiotaurini</name>
    <dbReference type="NCBI Taxonomy" id="1543721"/>
    <lineage>
        <taxon>Bacteria</taxon>
        <taxon>Pseudomonadati</taxon>
        <taxon>Pseudomonadota</taxon>
        <taxon>Gammaproteobacteria</taxon>
        <taxon>Chromatiales</taxon>
        <taxon>Sedimenticolaceae</taxon>
        <taxon>Sedimenticola</taxon>
    </lineage>
</organism>
<dbReference type="SUPFAM" id="SSF52317">
    <property type="entry name" value="Class I glutamine amidotransferase-like"/>
    <property type="match status" value="1"/>
</dbReference>
<dbReference type="EMBL" id="VMRY01000009">
    <property type="protein sequence ID" value="TVT58628.1"/>
    <property type="molecule type" value="Genomic_DNA"/>
</dbReference>
<keyword evidence="1" id="KW-0472">Membrane</keyword>
<gene>
    <name evidence="4" type="ORF">FHK82_04480</name>
</gene>
<protein>
    <submittedName>
        <fullName evidence="4">Uncharacterized protein</fullName>
    </submittedName>
</protein>
<feature type="domain" description="ABC-type uncharacterised transport system" evidence="2">
    <location>
        <begin position="156"/>
        <end position="377"/>
    </location>
</feature>
<evidence type="ECO:0000259" key="3">
    <source>
        <dbReference type="Pfam" id="PF23357"/>
    </source>
</evidence>
<reference evidence="4 5" key="1">
    <citation type="submission" date="2019-07" db="EMBL/GenBank/DDBJ databases">
        <title>The pathways for chlorine oxyanion respiration interact through the shared metabolite chlorate.</title>
        <authorList>
            <person name="Barnum T.P."/>
            <person name="Cheng Y."/>
            <person name="Hill K.A."/>
            <person name="Lucas L.N."/>
            <person name="Carlson H.K."/>
            <person name="Coates J.D."/>
        </authorList>
    </citation>
    <scope>NUCLEOTIDE SEQUENCE [LARGE SCALE GENOMIC DNA]</scope>
    <source>
        <strain evidence="4">BK-3</strain>
    </source>
</reference>
<feature type="domain" description="DUF7088" evidence="3">
    <location>
        <begin position="46"/>
        <end position="107"/>
    </location>
</feature>
<dbReference type="Proteomes" id="UP000317355">
    <property type="component" value="Unassembled WGS sequence"/>
</dbReference>
<keyword evidence="1" id="KW-1133">Transmembrane helix</keyword>
<accession>A0A558DCD1</accession>
<evidence type="ECO:0000256" key="1">
    <source>
        <dbReference type="SAM" id="Phobius"/>
    </source>
</evidence>
<evidence type="ECO:0000259" key="2">
    <source>
        <dbReference type="Pfam" id="PF09822"/>
    </source>
</evidence>
<feature type="transmembrane region" description="Helical" evidence="1">
    <location>
        <begin position="12"/>
        <end position="32"/>
    </location>
</feature>